<accession>A0A343JCC8</accession>
<evidence type="ECO:0000259" key="1">
    <source>
        <dbReference type="Pfam" id="PF13556"/>
    </source>
</evidence>
<dbReference type="InterPro" id="IPR051448">
    <property type="entry name" value="CdaR-like_regulators"/>
</dbReference>
<dbReference type="InterPro" id="IPR042070">
    <property type="entry name" value="PucR_C-HTH_sf"/>
</dbReference>
<dbReference type="PANTHER" id="PTHR33744:SF15">
    <property type="entry name" value="CARBOHYDRATE DIACID REGULATOR"/>
    <property type="match status" value="1"/>
</dbReference>
<feature type="domain" description="PucR C-terminal helix-turn-helix" evidence="1">
    <location>
        <begin position="240"/>
        <end position="294"/>
    </location>
</feature>
<proteinExistence type="predicted"/>
<evidence type="ECO:0000313" key="3">
    <source>
        <dbReference type="Proteomes" id="UP000264883"/>
    </source>
</evidence>
<protein>
    <submittedName>
        <fullName evidence="2">PucR family transcriptional regulator</fullName>
    </submittedName>
</protein>
<dbReference type="Proteomes" id="UP000264883">
    <property type="component" value="Chromosome"/>
</dbReference>
<dbReference type="EMBL" id="CP016786">
    <property type="protein sequence ID" value="ASW43186.1"/>
    <property type="molecule type" value="Genomic_DNA"/>
</dbReference>
<organism evidence="2 3">
    <name type="scientific">Clostridium isatidis</name>
    <dbReference type="NCBI Taxonomy" id="182773"/>
    <lineage>
        <taxon>Bacteria</taxon>
        <taxon>Bacillati</taxon>
        <taxon>Bacillota</taxon>
        <taxon>Clostridia</taxon>
        <taxon>Eubacteriales</taxon>
        <taxon>Clostridiaceae</taxon>
        <taxon>Clostridium</taxon>
    </lineage>
</organism>
<dbReference type="KEGG" id="cia:BEN51_06740"/>
<dbReference type="RefSeq" id="WP_119865322.1">
    <property type="nucleotide sequence ID" value="NZ_CP016786.1"/>
</dbReference>
<sequence>MKEINVVLRELTESTNIKLRLTEINNTEIFDNLPFSASRVCRKIKVNDKLYKIYLEKDDIKTLPLIEYILNKSDIEDNIIERILEEKIQWSTIEKSIIAKADKMLLIESEKIDEVLEIVRETYLDEEIYVGKVYDRIIIIGNIEYEDEYANSLKETILQNIAVKVKISISYLNGTFDGFKKAYNDLVLALKIGNKFNIKPEIYYLNKMYIEKSIYNLKEEYLEEIKNEYKGIFKGFNYELFQTLNEMLKCNLSLTKASKNLFIHRNTLMYRIEKIKKETGFDIRNFKEATFLYLLYLNINS</sequence>
<dbReference type="Pfam" id="PF13556">
    <property type="entry name" value="HTH_30"/>
    <property type="match status" value="1"/>
</dbReference>
<dbReference type="AlphaFoldDB" id="A0A343JCC8"/>
<dbReference type="Gene3D" id="1.10.10.2840">
    <property type="entry name" value="PucR C-terminal helix-turn-helix domain"/>
    <property type="match status" value="1"/>
</dbReference>
<dbReference type="PANTHER" id="PTHR33744">
    <property type="entry name" value="CARBOHYDRATE DIACID REGULATOR"/>
    <property type="match status" value="1"/>
</dbReference>
<keyword evidence="3" id="KW-1185">Reference proteome</keyword>
<evidence type="ECO:0000313" key="2">
    <source>
        <dbReference type="EMBL" id="ASW43186.1"/>
    </source>
</evidence>
<gene>
    <name evidence="2" type="ORF">BEN51_06740</name>
</gene>
<dbReference type="OrthoDB" id="9792148at2"/>
<name>A0A343JCC8_9CLOT</name>
<dbReference type="InterPro" id="IPR025736">
    <property type="entry name" value="PucR_C-HTH_dom"/>
</dbReference>
<reference evidence="2 3" key="1">
    <citation type="submission" date="2016-08" db="EMBL/GenBank/DDBJ databases">
        <title>Complete Genome Sequence Of The Indigo Reducing Clostridium isatidis DSM15098.</title>
        <authorList>
            <person name="Little G.T."/>
            <person name="Minton N.P."/>
        </authorList>
    </citation>
    <scope>NUCLEOTIDE SEQUENCE [LARGE SCALE GENOMIC DNA]</scope>
    <source>
        <strain evidence="2 3">DSM 15098</strain>
    </source>
</reference>